<organism evidence="1 2">
    <name type="scientific">Peptoniphilus senegalensis</name>
    <dbReference type="NCBI Taxonomy" id="1465757"/>
    <lineage>
        <taxon>Bacteria</taxon>
        <taxon>Bacillati</taxon>
        <taxon>Bacillota</taxon>
        <taxon>Tissierellia</taxon>
        <taxon>Tissierellales</taxon>
        <taxon>Peptoniphilaceae</taxon>
        <taxon>Peptoniphilus</taxon>
    </lineage>
</organism>
<gene>
    <name evidence="1" type="ORF">AAA073_02080</name>
</gene>
<sequence length="256" mass="30012">MDNWKTFELDCTEYLNKEYGGNFTHLGFSDSTVSDIKYENNSKLFYIEAKMPSAQSGQFVLLPDYGSKEFIFSTRNKTKQNENTDFIIQYMNKNFERYANAGTSGEDIEIDQKIFNSWIVNSYKEKMVKFFITKGDNYIIFPIEKYGEYFSITAKYRIKKSGSSKVPKSSQDDVLEKIESMSIKFKLLDDFEIESSQDLNKIKFKVLDSDYMFSRKKDNIYRIRKLSNTRNANVIFSIQLLKEQDSADLKNFISNL</sequence>
<comment type="caution">
    <text evidence="1">The sequence shown here is derived from an EMBL/GenBank/DDBJ whole genome shotgun (WGS) entry which is preliminary data.</text>
</comment>
<accession>A0ABV1IZ81</accession>
<evidence type="ECO:0000313" key="2">
    <source>
        <dbReference type="Proteomes" id="UP001491691"/>
    </source>
</evidence>
<dbReference type="RefSeq" id="WP_349188128.1">
    <property type="nucleotide sequence ID" value="NZ_JBBNPP010000003.1"/>
</dbReference>
<keyword evidence="2" id="KW-1185">Reference proteome</keyword>
<dbReference type="Proteomes" id="UP001491691">
    <property type="component" value="Unassembled WGS sequence"/>
</dbReference>
<evidence type="ECO:0000313" key="1">
    <source>
        <dbReference type="EMBL" id="MEQ3346219.1"/>
    </source>
</evidence>
<protein>
    <submittedName>
        <fullName evidence="1">Uncharacterized protein</fullName>
    </submittedName>
</protein>
<name>A0ABV1IZ81_9FIRM</name>
<reference evidence="1 2" key="1">
    <citation type="submission" date="2024-04" db="EMBL/GenBank/DDBJ databases">
        <title>Human intestinal bacterial collection.</title>
        <authorList>
            <person name="Pauvert C."/>
            <person name="Hitch T.C.A."/>
            <person name="Clavel T."/>
        </authorList>
    </citation>
    <scope>NUCLEOTIDE SEQUENCE [LARGE SCALE GENOMIC DNA]</scope>
    <source>
        <strain evidence="1 2">CLA-SR-H019</strain>
    </source>
</reference>
<dbReference type="EMBL" id="JBBNPP010000003">
    <property type="protein sequence ID" value="MEQ3346219.1"/>
    <property type="molecule type" value="Genomic_DNA"/>
</dbReference>
<proteinExistence type="predicted"/>
<dbReference type="CDD" id="cd21834">
    <property type="entry name" value="Hhal-like"/>
    <property type="match status" value="1"/>
</dbReference>